<dbReference type="InterPro" id="IPR001627">
    <property type="entry name" value="Semap_dom"/>
</dbReference>
<feature type="domain" description="Sema" evidence="3">
    <location>
        <begin position="34"/>
        <end position="395"/>
    </location>
</feature>
<evidence type="ECO:0000313" key="4">
    <source>
        <dbReference type="Proteomes" id="UP000694845"/>
    </source>
</evidence>
<dbReference type="PANTHER" id="PTHR22625">
    <property type="entry name" value="PLEXIN"/>
    <property type="match status" value="1"/>
</dbReference>
<dbReference type="PANTHER" id="PTHR22625:SF44">
    <property type="entry name" value="PLEXIN-B"/>
    <property type="match status" value="1"/>
</dbReference>
<dbReference type="GeneID" id="110987195"/>
<dbReference type="RefSeq" id="XP_022105402.1">
    <property type="nucleotide sequence ID" value="XM_022249710.1"/>
</dbReference>
<proteinExistence type="predicted"/>
<name>A0A8B7ZK40_ACAPL</name>
<dbReference type="AlphaFoldDB" id="A0A8B7ZK40"/>
<keyword evidence="2" id="KW-0812">Transmembrane</keyword>
<evidence type="ECO:0000259" key="3">
    <source>
        <dbReference type="PROSITE" id="PS51004"/>
    </source>
</evidence>
<gene>
    <name evidence="5" type="primary">LOC110987195</name>
</gene>
<keyword evidence="2" id="KW-0472">Membrane</keyword>
<dbReference type="OrthoDB" id="125363at2759"/>
<dbReference type="InterPro" id="IPR015943">
    <property type="entry name" value="WD40/YVTN_repeat-like_dom_sf"/>
</dbReference>
<dbReference type="InterPro" id="IPR031148">
    <property type="entry name" value="Plexin"/>
</dbReference>
<dbReference type="GO" id="GO:0007162">
    <property type="term" value="P:negative regulation of cell adhesion"/>
    <property type="evidence" value="ECO:0007669"/>
    <property type="project" value="TreeGrafter"/>
</dbReference>
<feature type="transmembrane region" description="Helical" evidence="2">
    <location>
        <begin position="20"/>
        <end position="40"/>
    </location>
</feature>
<keyword evidence="4" id="KW-1185">Reference proteome</keyword>
<dbReference type="GO" id="GO:0030334">
    <property type="term" value="P:regulation of cell migration"/>
    <property type="evidence" value="ECO:0007669"/>
    <property type="project" value="TreeGrafter"/>
</dbReference>
<dbReference type="PROSITE" id="PS51004">
    <property type="entry name" value="SEMA"/>
    <property type="match status" value="1"/>
</dbReference>
<keyword evidence="2" id="KW-1133">Transmembrane helix</keyword>
<evidence type="ECO:0000256" key="2">
    <source>
        <dbReference type="SAM" id="Phobius"/>
    </source>
</evidence>
<organism evidence="4 5">
    <name type="scientific">Acanthaster planci</name>
    <name type="common">Crown-of-thorns starfish</name>
    <dbReference type="NCBI Taxonomy" id="133434"/>
    <lineage>
        <taxon>Eukaryota</taxon>
        <taxon>Metazoa</taxon>
        <taxon>Echinodermata</taxon>
        <taxon>Eleutherozoa</taxon>
        <taxon>Asterozoa</taxon>
        <taxon>Asteroidea</taxon>
        <taxon>Valvatacea</taxon>
        <taxon>Valvatida</taxon>
        <taxon>Acanthasteridae</taxon>
        <taxon>Acanthaster</taxon>
    </lineage>
</organism>
<dbReference type="GO" id="GO:0005886">
    <property type="term" value="C:plasma membrane"/>
    <property type="evidence" value="ECO:0007669"/>
    <property type="project" value="TreeGrafter"/>
</dbReference>
<sequence length="395" mass="43418">MRSVPDLNSTMENFRIHTAILSAVGFSLSIFCVNVFMVLAEWQGDLSAYELASFNNPDQEDVPRSQTFNHFTLSDHGDVYVGAVNWLYRLNSRLEQIQNASTCDDSMPYKGMPCRRTNNYNKILVVDTTRPNSLITCGGVFDGICQLRQLQDIDVVVTQSVPFVAGFEDVTTVSLIAPGRDGKGMLYVAVTYTGENVYLQNAFQPITRRALTFESESTFLGALTENNFFLTNTDAGGVETRYFLTFDYIGFTYFVFSQKEDLNPVRYVSKISRVCQTGPNLDAYTEITIQCSKSDGSVYSLVQAAHLGPAGPDLAASLGLHADEQVLYAVFAKNQGGVGSSNVPIEHSALCVYRMTDILAGFREAVRGCIQDGDASVEYLHSPYCAGFGDVGEGQ</sequence>
<protein>
    <submittedName>
        <fullName evidence="5">Plexin-B-like</fullName>
    </submittedName>
</protein>
<dbReference type="SUPFAM" id="SSF101912">
    <property type="entry name" value="Sema domain"/>
    <property type="match status" value="1"/>
</dbReference>
<accession>A0A8B7ZK40</accession>
<dbReference type="SMART" id="SM00630">
    <property type="entry name" value="Sema"/>
    <property type="match status" value="1"/>
</dbReference>
<reference evidence="5" key="1">
    <citation type="submission" date="2025-08" db="UniProtKB">
        <authorList>
            <consortium name="RefSeq"/>
        </authorList>
    </citation>
    <scope>IDENTIFICATION</scope>
</reference>
<dbReference type="GO" id="GO:0017154">
    <property type="term" value="F:semaphorin receptor activity"/>
    <property type="evidence" value="ECO:0007669"/>
    <property type="project" value="InterPro"/>
</dbReference>
<dbReference type="GO" id="GO:0002116">
    <property type="term" value="C:semaphorin receptor complex"/>
    <property type="evidence" value="ECO:0007669"/>
    <property type="project" value="TreeGrafter"/>
</dbReference>
<dbReference type="OMA" id="MENFRIH"/>
<dbReference type="Proteomes" id="UP000694845">
    <property type="component" value="Unplaced"/>
</dbReference>
<dbReference type="GO" id="GO:0008360">
    <property type="term" value="P:regulation of cell shape"/>
    <property type="evidence" value="ECO:0007669"/>
    <property type="project" value="TreeGrafter"/>
</dbReference>
<dbReference type="KEGG" id="aplc:110987195"/>
<dbReference type="InterPro" id="IPR036352">
    <property type="entry name" value="Semap_dom_sf"/>
</dbReference>
<dbReference type="Pfam" id="PF01403">
    <property type="entry name" value="Sema"/>
    <property type="match status" value="1"/>
</dbReference>
<evidence type="ECO:0000256" key="1">
    <source>
        <dbReference type="PROSITE-ProRule" id="PRU00352"/>
    </source>
</evidence>
<dbReference type="GO" id="GO:0050772">
    <property type="term" value="P:positive regulation of axonogenesis"/>
    <property type="evidence" value="ECO:0007669"/>
    <property type="project" value="TreeGrafter"/>
</dbReference>
<comment type="caution">
    <text evidence="1">Lacks conserved residue(s) required for the propagation of feature annotation.</text>
</comment>
<dbReference type="Gene3D" id="2.130.10.10">
    <property type="entry name" value="YVTN repeat-like/Quinoprotein amine dehydrogenase"/>
    <property type="match status" value="1"/>
</dbReference>
<evidence type="ECO:0000313" key="5">
    <source>
        <dbReference type="RefSeq" id="XP_022105402.1"/>
    </source>
</evidence>